<organism evidence="1">
    <name type="scientific">bioreactor metagenome</name>
    <dbReference type="NCBI Taxonomy" id="1076179"/>
    <lineage>
        <taxon>unclassified sequences</taxon>
        <taxon>metagenomes</taxon>
        <taxon>ecological metagenomes</taxon>
    </lineage>
</organism>
<name>A0A645I3C1_9ZZZZ</name>
<accession>A0A645I3C1</accession>
<dbReference type="EMBL" id="VSSQ01105198">
    <property type="protein sequence ID" value="MPN45366.1"/>
    <property type="molecule type" value="Genomic_DNA"/>
</dbReference>
<evidence type="ECO:0000313" key="1">
    <source>
        <dbReference type="EMBL" id="MPN45366.1"/>
    </source>
</evidence>
<reference evidence="1" key="1">
    <citation type="submission" date="2019-08" db="EMBL/GenBank/DDBJ databases">
        <authorList>
            <person name="Kucharzyk K."/>
            <person name="Murdoch R.W."/>
            <person name="Higgins S."/>
            <person name="Loffler F."/>
        </authorList>
    </citation>
    <scope>NUCLEOTIDE SEQUENCE</scope>
</reference>
<protein>
    <submittedName>
        <fullName evidence="1">Uncharacterized protein</fullName>
    </submittedName>
</protein>
<proteinExistence type="predicted"/>
<sequence length="37" mass="4254">MQNKYIKKAMELLEITNNNVEANISEKSIEESVVETI</sequence>
<gene>
    <name evidence="1" type="ORF">SDC9_192933</name>
</gene>
<dbReference type="AlphaFoldDB" id="A0A645I3C1"/>
<comment type="caution">
    <text evidence="1">The sequence shown here is derived from an EMBL/GenBank/DDBJ whole genome shotgun (WGS) entry which is preliminary data.</text>
</comment>